<organism evidence="2 3">
    <name type="scientific">Pseudonocardia kongjuensis</name>
    <dbReference type="NCBI Taxonomy" id="102227"/>
    <lineage>
        <taxon>Bacteria</taxon>
        <taxon>Bacillati</taxon>
        <taxon>Actinomycetota</taxon>
        <taxon>Actinomycetes</taxon>
        <taxon>Pseudonocardiales</taxon>
        <taxon>Pseudonocardiaceae</taxon>
        <taxon>Pseudonocardia</taxon>
    </lineage>
</organism>
<gene>
    <name evidence="2" type="ORF">GCM10009613_59700</name>
</gene>
<evidence type="ECO:0000313" key="2">
    <source>
        <dbReference type="EMBL" id="GAA1401407.1"/>
    </source>
</evidence>
<name>A0ABN1YB27_9PSEU</name>
<evidence type="ECO:0000256" key="1">
    <source>
        <dbReference type="SAM" id="MobiDB-lite"/>
    </source>
</evidence>
<feature type="region of interest" description="Disordered" evidence="1">
    <location>
        <begin position="261"/>
        <end position="348"/>
    </location>
</feature>
<evidence type="ECO:0000313" key="3">
    <source>
        <dbReference type="Proteomes" id="UP001501414"/>
    </source>
</evidence>
<feature type="compositionally biased region" description="Basic and acidic residues" evidence="1">
    <location>
        <begin position="311"/>
        <end position="324"/>
    </location>
</feature>
<dbReference type="EMBL" id="BAAAJK010000053">
    <property type="protein sequence ID" value="GAA1401407.1"/>
    <property type="molecule type" value="Genomic_DNA"/>
</dbReference>
<dbReference type="Proteomes" id="UP001501414">
    <property type="component" value="Unassembled WGS sequence"/>
</dbReference>
<feature type="region of interest" description="Disordered" evidence="1">
    <location>
        <begin position="1"/>
        <end position="22"/>
    </location>
</feature>
<feature type="compositionally biased region" description="Basic and acidic residues" evidence="1">
    <location>
        <begin position="287"/>
        <end position="303"/>
    </location>
</feature>
<sequence>MHVRTSDPGAVPPPGIRRLLGGPASTAETAAAGRSGPLWRWAGGVALGGLGHYAAAAAVLEPLSRSPAAGPALRAHAAVTRASHLRQLGGHAAAAVLDGGALRALSAIAAAGDPSATDVWGTGACAATADALTGLAADALGRFDARTARVLLDRAGPWCGGPGHRTRVRHDWVLAETALVAGDPVAALGAAGRALAGARLLGSPRHVLKSRLVRAVAGGVAGEDPVAVLAKLDAVAAEADGSGLLPLHRAALLAGADLAARTGARPPSGQRGGPSAGAGRSRTGHATADRATPDGRRDPDARGRHAGASRSDTRSRQTDAEGRRSAVLRTVSVLYTRSDGPGRDLLRE</sequence>
<keyword evidence="3" id="KW-1185">Reference proteome</keyword>
<dbReference type="RefSeq" id="WP_344028991.1">
    <property type="nucleotide sequence ID" value="NZ_BAAAJK010000053.1"/>
</dbReference>
<protein>
    <submittedName>
        <fullName evidence="2">Uncharacterized protein</fullName>
    </submittedName>
</protein>
<accession>A0ABN1YB27</accession>
<reference evidence="2 3" key="1">
    <citation type="journal article" date="2019" name="Int. J. Syst. Evol. Microbiol.">
        <title>The Global Catalogue of Microorganisms (GCM) 10K type strain sequencing project: providing services to taxonomists for standard genome sequencing and annotation.</title>
        <authorList>
            <consortium name="The Broad Institute Genomics Platform"/>
            <consortium name="The Broad Institute Genome Sequencing Center for Infectious Disease"/>
            <person name="Wu L."/>
            <person name="Ma J."/>
        </authorList>
    </citation>
    <scope>NUCLEOTIDE SEQUENCE [LARGE SCALE GENOMIC DNA]</scope>
    <source>
        <strain evidence="2 3">JCM 11896</strain>
    </source>
</reference>
<comment type="caution">
    <text evidence="2">The sequence shown here is derived from an EMBL/GenBank/DDBJ whole genome shotgun (WGS) entry which is preliminary data.</text>
</comment>
<proteinExistence type="predicted"/>